<feature type="transmembrane region" description="Helical" evidence="1">
    <location>
        <begin position="96"/>
        <end position="117"/>
    </location>
</feature>
<keyword evidence="1" id="KW-0812">Transmembrane</keyword>
<dbReference type="AlphaFoldDB" id="A0A235EP39"/>
<gene>
    <name evidence="2" type="ORF">CBY09_10875</name>
</gene>
<feature type="transmembrane region" description="Helical" evidence="1">
    <location>
        <begin position="66"/>
        <end position="90"/>
    </location>
</feature>
<keyword evidence="1" id="KW-1133">Transmembrane helix</keyword>
<dbReference type="EMBL" id="NOIG01000006">
    <property type="protein sequence ID" value="OYD50533.1"/>
    <property type="molecule type" value="Genomic_DNA"/>
</dbReference>
<reference evidence="2 3" key="1">
    <citation type="submission" date="2017-07" db="EMBL/GenBank/DDBJ databases">
        <title>Acidovorax KNDSW TSA 6 genome sequence and assembly.</title>
        <authorList>
            <person name="Mayilraj S."/>
        </authorList>
    </citation>
    <scope>NUCLEOTIDE SEQUENCE [LARGE SCALE GENOMIC DNA]</scope>
    <source>
        <strain evidence="2 3">KNDSW-TSA6</strain>
    </source>
</reference>
<keyword evidence="3" id="KW-1185">Reference proteome</keyword>
<name>A0A235EP39_9BURK</name>
<evidence type="ECO:0000256" key="1">
    <source>
        <dbReference type="SAM" id="Phobius"/>
    </source>
</evidence>
<accession>A0A235EP39</accession>
<dbReference type="InterPro" id="IPR040688">
    <property type="entry name" value="SLATT_2"/>
</dbReference>
<evidence type="ECO:0000313" key="3">
    <source>
        <dbReference type="Proteomes" id="UP000215441"/>
    </source>
</evidence>
<evidence type="ECO:0000313" key="2">
    <source>
        <dbReference type="EMBL" id="OYD50533.1"/>
    </source>
</evidence>
<comment type="caution">
    <text evidence="2">The sequence shown here is derived from an EMBL/GenBank/DDBJ whole genome shotgun (WGS) entry which is preliminary data.</text>
</comment>
<dbReference type="Proteomes" id="UP000215441">
    <property type="component" value="Unassembled WGS sequence"/>
</dbReference>
<keyword evidence="1" id="KW-0472">Membrane</keyword>
<protein>
    <recommendedName>
        <fullName evidence="4">SMODS and SLOG-associating 2TM effector domain-containing protein</fullName>
    </recommendedName>
</protein>
<sequence>MPWPIGPRVEDPIRIKEFTSALNALRWDITIARASLATVFDELGRLAHAEIRYYYARRKVAGWRGAWFRGLAWLFGTAGVLVPVIHPILLDPPKTFLSFGYLAIAGAGALLVADSVFGGSAAHGRFTTTQLKLEHVYEKFSLEWQVLLAAYDAQPEAHAAVRLLERAISFVDALHGEIASETAAWKVTLQEIKEELERQQKAKPAD</sequence>
<proteinExistence type="predicted"/>
<organism evidence="2 3">
    <name type="scientific">Acidovorax kalamii</name>
    <dbReference type="NCBI Taxonomy" id="2004485"/>
    <lineage>
        <taxon>Bacteria</taxon>
        <taxon>Pseudomonadati</taxon>
        <taxon>Pseudomonadota</taxon>
        <taxon>Betaproteobacteria</taxon>
        <taxon>Burkholderiales</taxon>
        <taxon>Comamonadaceae</taxon>
        <taxon>Acidovorax</taxon>
    </lineage>
</organism>
<dbReference type="NCBIfam" id="NF033633">
    <property type="entry name" value="SLATT_2"/>
    <property type="match status" value="1"/>
</dbReference>
<evidence type="ECO:0008006" key="4">
    <source>
        <dbReference type="Google" id="ProtNLM"/>
    </source>
</evidence>